<evidence type="ECO:0000313" key="16">
    <source>
        <dbReference type="Proteomes" id="UP000014541"/>
    </source>
</evidence>
<evidence type="ECO:0000256" key="6">
    <source>
        <dbReference type="ARBA" id="ARBA00022777"/>
    </source>
</evidence>
<feature type="domain" description="Pyridoxamine kinase/Phosphomethylpyrimidine kinase" evidence="14">
    <location>
        <begin position="11"/>
        <end position="261"/>
    </location>
</feature>
<dbReference type="Pfam" id="PF08543">
    <property type="entry name" value="Phos_pyr_kin"/>
    <property type="match status" value="1"/>
</dbReference>
<organism evidence="15 16">
    <name type="scientific">Treponema maltophilum ATCC 51939</name>
    <dbReference type="NCBI Taxonomy" id="1125699"/>
    <lineage>
        <taxon>Bacteria</taxon>
        <taxon>Pseudomonadati</taxon>
        <taxon>Spirochaetota</taxon>
        <taxon>Spirochaetia</taxon>
        <taxon>Spirochaetales</taxon>
        <taxon>Treponemataceae</taxon>
        <taxon>Treponema</taxon>
    </lineage>
</organism>
<dbReference type="NCBIfam" id="TIGR00097">
    <property type="entry name" value="HMP-P_kinase"/>
    <property type="match status" value="1"/>
</dbReference>
<evidence type="ECO:0000256" key="2">
    <source>
        <dbReference type="ARBA" id="ARBA00012104"/>
    </source>
</evidence>
<dbReference type="SUPFAM" id="SSF53613">
    <property type="entry name" value="Ribokinase-like"/>
    <property type="match status" value="1"/>
</dbReference>
<dbReference type="PATRIC" id="fig|1125699.3.peg.1736"/>
<dbReference type="GO" id="GO:0008478">
    <property type="term" value="F:pyridoxal kinase activity"/>
    <property type="evidence" value="ECO:0007669"/>
    <property type="project" value="UniProtKB-EC"/>
</dbReference>
<dbReference type="FunFam" id="3.40.1190.20:FF:000003">
    <property type="entry name" value="Phosphomethylpyrimidine kinase ThiD"/>
    <property type="match status" value="1"/>
</dbReference>
<accession>S3L3K5</accession>
<dbReference type="GO" id="GO:0009228">
    <property type="term" value="P:thiamine biosynthetic process"/>
    <property type="evidence" value="ECO:0007669"/>
    <property type="project" value="InterPro"/>
</dbReference>
<dbReference type="eggNOG" id="COG0351">
    <property type="taxonomic scope" value="Bacteria"/>
</dbReference>
<dbReference type="OrthoDB" id="9810880at2"/>
<dbReference type="EC" id="2.7.1.35" evidence="2"/>
<dbReference type="Proteomes" id="UP000014541">
    <property type="component" value="Unassembled WGS sequence"/>
</dbReference>
<gene>
    <name evidence="15" type="ORF">HMPREF9194_01720</name>
</gene>
<protein>
    <recommendedName>
        <fullName evidence="2">pyridoxal kinase</fullName>
        <ecNumber evidence="2">2.7.1.35</ecNumber>
    </recommendedName>
    <alternativeName>
        <fullName evidence="10">PN/PL/PM kinase</fullName>
    </alternativeName>
    <alternativeName>
        <fullName evidence="11">Pyridoxal kinase</fullName>
    </alternativeName>
    <alternativeName>
        <fullName evidence="9">Pyridoxamine kinase</fullName>
    </alternativeName>
    <alternativeName>
        <fullName evidence="12">Vitamin B6 kinase</fullName>
    </alternativeName>
</protein>
<reference evidence="15 16" key="1">
    <citation type="submission" date="2013-04" db="EMBL/GenBank/DDBJ databases">
        <title>The Genome Sequence of Treponema maltophilum ATCC 51939.</title>
        <authorList>
            <consortium name="The Broad Institute Genomics Platform"/>
            <person name="Earl A."/>
            <person name="Ward D."/>
            <person name="Feldgarden M."/>
            <person name="Gevers D."/>
            <person name="Leonetti C."/>
            <person name="Blanton J.M."/>
            <person name="Dewhirst F.E."/>
            <person name="Izard J."/>
            <person name="Walker B."/>
            <person name="Young S."/>
            <person name="Zeng Q."/>
            <person name="Gargeya S."/>
            <person name="Fitzgerald M."/>
            <person name="Haas B."/>
            <person name="Abouelleil A."/>
            <person name="Allen A.W."/>
            <person name="Alvarado L."/>
            <person name="Arachchi H.M."/>
            <person name="Berlin A.M."/>
            <person name="Chapman S.B."/>
            <person name="Gainer-Dewar J."/>
            <person name="Goldberg J."/>
            <person name="Griggs A."/>
            <person name="Gujja S."/>
            <person name="Hansen M."/>
            <person name="Howarth C."/>
            <person name="Imamovic A."/>
            <person name="Ireland A."/>
            <person name="Larimer J."/>
            <person name="McCowan C."/>
            <person name="Murphy C."/>
            <person name="Pearson M."/>
            <person name="Poon T.W."/>
            <person name="Priest M."/>
            <person name="Roberts A."/>
            <person name="Saif S."/>
            <person name="Shea T."/>
            <person name="Sisk P."/>
            <person name="Sykes S."/>
            <person name="Wortman J."/>
            <person name="Nusbaum C."/>
            <person name="Birren B."/>
        </authorList>
    </citation>
    <scope>NUCLEOTIDE SEQUENCE [LARGE SCALE GENOMIC DNA]</scope>
    <source>
        <strain evidence="15 16">ATCC 51939</strain>
    </source>
</reference>
<dbReference type="PANTHER" id="PTHR20858:SF19">
    <property type="entry name" value="PYRIDOXINE KINASE"/>
    <property type="match status" value="1"/>
</dbReference>
<dbReference type="AlphaFoldDB" id="S3L3K5"/>
<keyword evidence="5" id="KW-0547">Nucleotide-binding</keyword>
<evidence type="ECO:0000256" key="9">
    <source>
        <dbReference type="ARBA" id="ARBA00042307"/>
    </source>
</evidence>
<evidence type="ECO:0000256" key="1">
    <source>
        <dbReference type="ARBA" id="ARBA00009879"/>
    </source>
</evidence>
<keyword evidence="16" id="KW-1185">Reference proteome</keyword>
<sequence>MIKAATIAGSDASGGAGLEADLKTFEEYGVYGMTAVTLIATMDPHNNWAHAVFPLEEKVLRAQLETIFTGVGPDAVKTGMLGSSYAIELSREYIQSKNCTYVLDPVMVCKGAGEALHPELNRDIEQKLLPLCTIVTPNLFEASQLAGVGEIKTTEQMEKAARIIADKGAKNVFIKGGSKLASFAGSSVAVDLLYDGVCAEFIESPLIKTEWTHGAGCTVAAAITAGLARSLSVRDAVLLAKKFIEASLNASFPLNRWVGPGNPSAWRGTTLFTGA</sequence>
<evidence type="ECO:0000256" key="8">
    <source>
        <dbReference type="ARBA" id="ARBA00022842"/>
    </source>
</evidence>
<evidence type="ECO:0000313" key="15">
    <source>
        <dbReference type="EMBL" id="EPF31374.1"/>
    </source>
</evidence>
<evidence type="ECO:0000256" key="3">
    <source>
        <dbReference type="ARBA" id="ARBA00022679"/>
    </source>
</evidence>
<dbReference type="CDD" id="cd01169">
    <property type="entry name" value="HMPP_kinase"/>
    <property type="match status" value="1"/>
</dbReference>
<evidence type="ECO:0000256" key="4">
    <source>
        <dbReference type="ARBA" id="ARBA00022723"/>
    </source>
</evidence>
<evidence type="ECO:0000256" key="11">
    <source>
        <dbReference type="ARBA" id="ARBA00042396"/>
    </source>
</evidence>
<keyword evidence="7" id="KW-0067">ATP-binding</keyword>
<comment type="similarity">
    <text evidence="1">Belongs to the ThiD family.</text>
</comment>
<evidence type="ECO:0000259" key="14">
    <source>
        <dbReference type="Pfam" id="PF08543"/>
    </source>
</evidence>
<comment type="catalytic activity">
    <reaction evidence="13">
        <text>pyridoxal + ATP = pyridoxal 5'-phosphate + ADP + H(+)</text>
        <dbReference type="Rhea" id="RHEA:10224"/>
        <dbReference type="ChEBI" id="CHEBI:15378"/>
        <dbReference type="ChEBI" id="CHEBI:17310"/>
        <dbReference type="ChEBI" id="CHEBI:30616"/>
        <dbReference type="ChEBI" id="CHEBI:456216"/>
        <dbReference type="ChEBI" id="CHEBI:597326"/>
        <dbReference type="EC" id="2.7.1.35"/>
    </reaction>
</comment>
<name>S3L3K5_TREMA</name>
<dbReference type="STRING" id="1125699.HMPREF9194_01720"/>
<dbReference type="GO" id="GO:0008902">
    <property type="term" value="F:hydroxymethylpyrimidine kinase activity"/>
    <property type="evidence" value="ECO:0007669"/>
    <property type="project" value="TreeGrafter"/>
</dbReference>
<dbReference type="GO" id="GO:0005829">
    <property type="term" value="C:cytosol"/>
    <property type="evidence" value="ECO:0007669"/>
    <property type="project" value="TreeGrafter"/>
</dbReference>
<dbReference type="InterPro" id="IPR029056">
    <property type="entry name" value="Ribokinase-like"/>
</dbReference>
<dbReference type="GO" id="GO:0005524">
    <property type="term" value="F:ATP binding"/>
    <property type="evidence" value="ECO:0007669"/>
    <property type="project" value="UniProtKB-KW"/>
</dbReference>
<evidence type="ECO:0000256" key="12">
    <source>
        <dbReference type="ARBA" id="ARBA00042531"/>
    </source>
</evidence>
<dbReference type="InterPro" id="IPR004399">
    <property type="entry name" value="HMP/HMP-P_kinase_dom"/>
</dbReference>
<dbReference type="GO" id="GO:0008972">
    <property type="term" value="F:phosphomethylpyrimidine kinase activity"/>
    <property type="evidence" value="ECO:0007669"/>
    <property type="project" value="InterPro"/>
</dbReference>
<proteinExistence type="inferred from homology"/>
<dbReference type="Gene3D" id="3.40.1190.20">
    <property type="match status" value="1"/>
</dbReference>
<evidence type="ECO:0000256" key="5">
    <source>
        <dbReference type="ARBA" id="ARBA00022741"/>
    </source>
</evidence>
<dbReference type="RefSeq" id="WP_016525985.1">
    <property type="nucleotide sequence ID" value="NZ_KE332518.1"/>
</dbReference>
<keyword evidence="6 15" id="KW-0418">Kinase</keyword>
<dbReference type="HOGENOM" id="CLU_020520_0_0_12"/>
<keyword evidence="8" id="KW-0460">Magnesium</keyword>
<comment type="caution">
    <text evidence="15">The sequence shown here is derived from an EMBL/GenBank/DDBJ whole genome shotgun (WGS) entry which is preliminary data.</text>
</comment>
<keyword evidence="3" id="KW-0808">Transferase</keyword>
<evidence type="ECO:0000256" key="7">
    <source>
        <dbReference type="ARBA" id="ARBA00022840"/>
    </source>
</evidence>
<dbReference type="EMBL" id="ATFF01000006">
    <property type="protein sequence ID" value="EPF31374.1"/>
    <property type="molecule type" value="Genomic_DNA"/>
</dbReference>
<evidence type="ECO:0000256" key="13">
    <source>
        <dbReference type="ARBA" id="ARBA00049293"/>
    </source>
</evidence>
<dbReference type="PANTHER" id="PTHR20858">
    <property type="entry name" value="PHOSPHOMETHYLPYRIMIDINE KINASE"/>
    <property type="match status" value="1"/>
</dbReference>
<keyword evidence="4" id="KW-0479">Metal-binding</keyword>
<dbReference type="GO" id="GO:0046872">
    <property type="term" value="F:metal ion binding"/>
    <property type="evidence" value="ECO:0007669"/>
    <property type="project" value="UniProtKB-KW"/>
</dbReference>
<dbReference type="InterPro" id="IPR013749">
    <property type="entry name" value="PM/HMP-P_kinase-1"/>
</dbReference>
<evidence type="ECO:0000256" key="10">
    <source>
        <dbReference type="ARBA" id="ARBA00042348"/>
    </source>
</evidence>